<accession>A0A8I3WNL1</accession>
<organism evidence="1 2">
    <name type="scientific">Callithrix jacchus</name>
    <name type="common">White-tufted-ear marmoset</name>
    <name type="synonym">Simia Jacchus</name>
    <dbReference type="NCBI Taxonomy" id="9483"/>
    <lineage>
        <taxon>Eukaryota</taxon>
        <taxon>Metazoa</taxon>
        <taxon>Chordata</taxon>
        <taxon>Craniata</taxon>
        <taxon>Vertebrata</taxon>
        <taxon>Euteleostomi</taxon>
        <taxon>Mammalia</taxon>
        <taxon>Eutheria</taxon>
        <taxon>Euarchontoglires</taxon>
        <taxon>Primates</taxon>
        <taxon>Haplorrhini</taxon>
        <taxon>Platyrrhini</taxon>
        <taxon>Cebidae</taxon>
        <taxon>Callitrichinae</taxon>
        <taxon>Callithrix</taxon>
        <taxon>Callithrix</taxon>
    </lineage>
</organism>
<dbReference type="AlphaFoldDB" id="A0A8I3WNL1"/>
<sequence length="82" mass="8841">IGVQWCNLGSLQPQPPGLRGSSCLSLPSSWDNRRTPPCPANFFVETGLHCLELLISDDLPTSASQSARITGMNHCTRPVCGF</sequence>
<name>A0A8I3WNL1_CALJA</name>
<reference evidence="1" key="3">
    <citation type="submission" date="2025-09" db="UniProtKB">
        <authorList>
            <consortium name="Ensembl"/>
        </authorList>
    </citation>
    <scope>IDENTIFICATION</scope>
</reference>
<dbReference type="Proteomes" id="UP000008225">
    <property type="component" value="Chromosome 8"/>
</dbReference>
<keyword evidence="2" id="KW-1185">Reference proteome</keyword>
<evidence type="ECO:0000313" key="2">
    <source>
        <dbReference type="Proteomes" id="UP000008225"/>
    </source>
</evidence>
<dbReference type="GeneTree" id="ENSGT00940000164709"/>
<reference evidence="1" key="2">
    <citation type="submission" date="2025-08" db="UniProtKB">
        <authorList>
            <consortium name="Ensembl"/>
        </authorList>
    </citation>
    <scope>IDENTIFICATION</scope>
</reference>
<dbReference type="PRINTS" id="PR02045">
    <property type="entry name" value="F138DOMAIN"/>
</dbReference>
<dbReference type="Ensembl" id="ENSCJAT00000148376.1">
    <property type="protein sequence ID" value="ENSCJAP00000086275.1"/>
    <property type="gene ID" value="ENSCJAG00000071449.1"/>
</dbReference>
<evidence type="ECO:0000313" key="1">
    <source>
        <dbReference type="Ensembl" id="ENSCJAP00000086275.1"/>
    </source>
</evidence>
<reference evidence="1 2" key="1">
    <citation type="submission" date="2009-03" db="EMBL/GenBank/DDBJ databases">
        <authorList>
            <person name="Warren W."/>
            <person name="Ye L."/>
            <person name="Minx P."/>
            <person name="Worley K."/>
            <person name="Gibbs R."/>
            <person name="Wilson R.K."/>
        </authorList>
    </citation>
    <scope>NUCLEOTIDE SEQUENCE [LARGE SCALE GENOMIC DNA]</scope>
</reference>
<protein>
    <submittedName>
        <fullName evidence="1">Uncharacterized protein</fullName>
    </submittedName>
</protein>
<proteinExistence type="predicted"/>
<dbReference type="PANTHER" id="PTHR46254">
    <property type="entry name" value="PROTEIN GVQW1-RELATED"/>
    <property type="match status" value="1"/>
</dbReference>